<dbReference type="FunFam" id="3.90.640.10:FF:000002">
    <property type="entry name" value="Heat shock 70 kDa"/>
    <property type="match status" value="1"/>
</dbReference>
<dbReference type="Pfam" id="PF09631">
    <property type="entry name" value="Sen15"/>
    <property type="match status" value="1"/>
</dbReference>
<evidence type="ECO:0000313" key="9">
    <source>
        <dbReference type="Proteomes" id="UP001329430"/>
    </source>
</evidence>
<dbReference type="Gene3D" id="2.60.34.10">
    <property type="entry name" value="Substrate Binding Domain Of DNAk, Chain A, domain 1"/>
    <property type="match status" value="1"/>
</dbReference>
<proteinExistence type="inferred from homology"/>
<dbReference type="NCBIfam" id="NF001413">
    <property type="entry name" value="PRK00290.1"/>
    <property type="match status" value="1"/>
</dbReference>
<comment type="caution">
    <text evidence="8">The sequence shown here is derived from an EMBL/GenBank/DDBJ whole genome shotgun (WGS) entry which is preliminary data.</text>
</comment>
<dbReference type="SUPFAM" id="SSF100920">
    <property type="entry name" value="Heat shock protein 70kD (HSP70), peptide-binding domain"/>
    <property type="match status" value="1"/>
</dbReference>
<dbReference type="AlphaFoldDB" id="A0AAN7V8X1"/>
<dbReference type="InterPro" id="IPR018181">
    <property type="entry name" value="Heat_shock_70_CS"/>
</dbReference>
<dbReference type="GO" id="GO:0006950">
    <property type="term" value="P:response to stress"/>
    <property type="evidence" value="ECO:0007669"/>
    <property type="project" value="UniProtKB-ARBA"/>
</dbReference>
<dbReference type="InterPro" id="IPR036167">
    <property type="entry name" value="tRNA_intron_Endo_cat-like_sf"/>
</dbReference>
<dbReference type="Gene3D" id="3.30.30.30">
    <property type="match status" value="1"/>
</dbReference>
<dbReference type="InterPro" id="IPR029048">
    <property type="entry name" value="HSP70_C_sf"/>
</dbReference>
<evidence type="ECO:0000256" key="6">
    <source>
        <dbReference type="RuleBase" id="RU003322"/>
    </source>
</evidence>
<evidence type="ECO:0000259" key="7">
    <source>
        <dbReference type="Pfam" id="PF09631"/>
    </source>
</evidence>
<keyword evidence="3" id="KW-0819">tRNA processing</keyword>
<dbReference type="GO" id="GO:0003676">
    <property type="term" value="F:nucleic acid binding"/>
    <property type="evidence" value="ECO:0007669"/>
    <property type="project" value="InterPro"/>
</dbReference>
<dbReference type="InterPro" id="IPR018593">
    <property type="entry name" value="tRNA-endonuc_su_Sen15"/>
</dbReference>
<dbReference type="GO" id="GO:0006388">
    <property type="term" value="P:tRNA splicing, via endonucleolytic cleavage and ligation"/>
    <property type="evidence" value="ECO:0007669"/>
    <property type="project" value="InterPro"/>
</dbReference>
<keyword evidence="5 6" id="KW-0067">ATP-binding</keyword>
<dbReference type="GO" id="GO:0005524">
    <property type="term" value="F:ATP binding"/>
    <property type="evidence" value="ECO:0007669"/>
    <property type="project" value="UniProtKB-KW"/>
</dbReference>
<dbReference type="PROSITE" id="PS00329">
    <property type="entry name" value="HSP70_2"/>
    <property type="match status" value="1"/>
</dbReference>
<dbReference type="FunFam" id="2.60.34.10:FF:000002">
    <property type="entry name" value="Heat shock 70 kDa"/>
    <property type="match status" value="1"/>
</dbReference>
<protein>
    <recommendedName>
        <fullName evidence="7">tRNA-splicing endonuclease subunit Sen15 domain-containing protein</fullName>
    </recommendedName>
</protein>
<evidence type="ECO:0000256" key="4">
    <source>
        <dbReference type="ARBA" id="ARBA00022741"/>
    </source>
</evidence>
<dbReference type="Gene3D" id="3.40.1350.10">
    <property type="match status" value="1"/>
</dbReference>
<dbReference type="PROSITE" id="PS01036">
    <property type="entry name" value="HSP70_3"/>
    <property type="match status" value="1"/>
</dbReference>
<dbReference type="GO" id="GO:0140662">
    <property type="term" value="F:ATP-dependent protein folding chaperone"/>
    <property type="evidence" value="ECO:0007669"/>
    <property type="project" value="InterPro"/>
</dbReference>
<dbReference type="Gene3D" id="3.90.640.10">
    <property type="entry name" value="Actin, Chain A, domain 4"/>
    <property type="match status" value="1"/>
</dbReference>
<dbReference type="Pfam" id="PF00012">
    <property type="entry name" value="HSP70"/>
    <property type="match status" value="1"/>
</dbReference>
<dbReference type="Gene3D" id="1.20.1270.10">
    <property type="match status" value="1"/>
</dbReference>
<dbReference type="GO" id="GO:0005634">
    <property type="term" value="C:nucleus"/>
    <property type="evidence" value="ECO:0007669"/>
    <property type="project" value="UniProtKB-ARBA"/>
</dbReference>
<accession>A0AAN7V8X1</accession>
<comment type="similarity">
    <text evidence="2 6">Belongs to the heat shock protein 70 family.</text>
</comment>
<keyword evidence="9" id="KW-1185">Reference proteome</keyword>
<comment type="similarity">
    <text evidence="1">Belongs to the SEN15 family.</text>
</comment>
<evidence type="ECO:0000256" key="5">
    <source>
        <dbReference type="ARBA" id="ARBA00022840"/>
    </source>
</evidence>
<dbReference type="FunFam" id="3.30.30.30:FF:000001">
    <property type="entry name" value="heat shock 70 kDa protein-like"/>
    <property type="match status" value="1"/>
</dbReference>
<evidence type="ECO:0000256" key="3">
    <source>
        <dbReference type="ARBA" id="ARBA00022694"/>
    </source>
</evidence>
<sequence>MASNSVNPPSSSDTKPKLPIGIDLGTTYSVAGVFINDSVQIIPNEQGNRTTPSYVAFTNTERLIGDAAKGQCSMNPSNTVYGKNFYVSPNHHYVLDVKRLIGRKFYDPTVQNDIKMWPFQVIDENGKPKIKVTYKGEVKTFFPEEISSMILSKMKDISESYLGTKISTAVVTVPAYFNDSQRQATKDAGTIAGLDVHRIINEPTAAAIAYGLDKMGDDDRFVLIFDMGGGTFDVSILVIAEGIFEVKATAGDTHLGGQDIDMRLVQYFAEGFNKKHKVDILSNKRSIRRLQTACERAKRTLSSATQANIEIDSLFEGIDLYTTLTRPNFEELNHDIFARTMEPVDKALKDAKISKDKINDIVLVGGSTRIPKIQTMLQDLFQGKELNKTINPDEAVAYGAAVQAAILAGDNSTAVKDLLLLDVTPLSLGIETAGGIMSVLIHRNSTIPIKHSQIFSTFDDNQPGVLIQIYEGERALTKDNNLLGKFDLAGIPPAPRGIPQIEVTFDIDANGIMNVTAQEAATGKKSNITITNDKGRLSMHQIADMVQEAEKFREEDEKITAAIFARNDLESYLYHIKTMVDDQDIASRLSTADKSSIQTVFTETMTWLEETIKTASEEEILNKKKEKEEFKKIGCTDLKVIAIATQVYLELCEVKRYWDIRYFYDTDLKNIFFCAKRNKDEEDSIFFPIEVSRSVSFSYLQNLFPLCKTRENKLIIVLVHSDSTCVYYQIFNGLLEPVQDSKNNHHEQSKRIDANLRKHKDIIEQAALCGIPVTLPTIKPLASTSTGDDT</sequence>
<dbReference type="SUPFAM" id="SSF53067">
    <property type="entry name" value="Actin-like ATPase domain"/>
    <property type="match status" value="2"/>
</dbReference>
<name>A0AAN7V8X1_9COLE</name>
<dbReference type="SUPFAM" id="SSF100934">
    <property type="entry name" value="Heat shock protein 70kD (HSP70), C-terminal subdomain"/>
    <property type="match status" value="1"/>
</dbReference>
<dbReference type="FunFam" id="3.30.420.40:FF:000026">
    <property type="entry name" value="Heat shock protein 70"/>
    <property type="match status" value="1"/>
</dbReference>
<evidence type="ECO:0000313" key="8">
    <source>
        <dbReference type="EMBL" id="KAK5642433.1"/>
    </source>
</evidence>
<evidence type="ECO:0000256" key="1">
    <source>
        <dbReference type="ARBA" id="ARBA00006091"/>
    </source>
</evidence>
<feature type="domain" description="tRNA-splicing endonuclease subunit Sen15" evidence="7">
    <location>
        <begin position="646"/>
        <end position="739"/>
    </location>
</feature>
<dbReference type="PRINTS" id="PR00301">
    <property type="entry name" value="HEATSHOCK70"/>
</dbReference>
<dbReference type="Gene3D" id="3.30.420.40">
    <property type="match status" value="2"/>
</dbReference>
<dbReference type="PANTHER" id="PTHR19375">
    <property type="entry name" value="HEAT SHOCK PROTEIN 70KDA"/>
    <property type="match status" value="1"/>
</dbReference>
<reference evidence="8 9" key="1">
    <citation type="journal article" date="2024" name="Insects">
        <title>An Improved Chromosome-Level Genome Assembly of the Firefly Pyrocoelia pectoralis.</title>
        <authorList>
            <person name="Fu X."/>
            <person name="Meyer-Rochow V.B."/>
            <person name="Ballantyne L."/>
            <person name="Zhu X."/>
        </authorList>
    </citation>
    <scope>NUCLEOTIDE SEQUENCE [LARGE SCALE GENOMIC DNA]</scope>
    <source>
        <strain evidence="8">XCY_ONT2</strain>
    </source>
</reference>
<dbReference type="SUPFAM" id="SSF53032">
    <property type="entry name" value="tRNA-intron endonuclease catalytic domain-like"/>
    <property type="match status" value="1"/>
</dbReference>
<dbReference type="InterPro" id="IPR029047">
    <property type="entry name" value="HSP70_peptide-bd_sf"/>
</dbReference>
<dbReference type="EMBL" id="JAVRBK010000006">
    <property type="protein sequence ID" value="KAK5642433.1"/>
    <property type="molecule type" value="Genomic_DNA"/>
</dbReference>
<evidence type="ECO:0000256" key="2">
    <source>
        <dbReference type="ARBA" id="ARBA00007381"/>
    </source>
</evidence>
<dbReference type="InterPro" id="IPR043129">
    <property type="entry name" value="ATPase_NBD"/>
</dbReference>
<dbReference type="InterPro" id="IPR011856">
    <property type="entry name" value="tRNA_endonuc-like_dom_sf"/>
</dbReference>
<dbReference type="PROSITE" id="PS00297">
    <property type="entry name" value="HSP70_1"/>
    <property type="match status" value="1"/>
</dbReference>
<dbReference type="InterPro" id="IPR013126">
    <property type="entry name" value="Hsp_70_fam"/>
</dbReference>
<organism evidence="8 9">
    <name type="scientific">Pyrocoelia pectoralis</name>
    <dbReference type="NCBI Taxonomy" id="417401"/>
    <lineage>
        <taxon>Eukaryota</taxon>
        <taxon>Metazoa</taxon>
        <taxon>Ecdysozoa</taxon>
        <taxon>Arthropoda</taxon>
        <taxon>Hexapoda</taxon>
        <taxon>Insecta</taxon>
        <taxon>Pterygota</taxon>
        <taxon>Neoptera</taxon>
        <taxon>Endopterygota</taxon>
        <taxon>Coleoptera</taxon>
        <taxon>Polyphaga</taxon>
        <taxon>Elateriformia</taxon>
        <taxon>Elateroidea</taxon>
        <taxon>Lampyridae</taxon>
        <taxon>Lampyrinae</taxon>
        <taxon>Pyrocoelia</taxon>
    </lineage>
</organism>
<dbReference type="Proteomes" id="UP001329430">
    <property type="component" value="Chromosome 6"/>
</dbReference>
<keyword evidence="4 6" id="KW-0547">Nucleotide-binding</keyword>
<gene>
    <name evidence="8" type="ORF">RI129_008600</name>
</gene>